<dbReference type="SUPFAM" id="SSF57424">
    <property type="entry name" value="LDL receptor-like module"/>
    <property type="match status" value="1"/>
</dbReference>
<dbReference type="InterPro" id="IPR006201">
    <property type="entry name" value="Neur_channel"/>
</dbReference>
<dbReference type="PROSITE" id="PS01209">
    <property type="entry name" value="LDLRA_1"/>
    <property type="match status" value="1"/>
</dbReference>
<keyword evidence="5 6" id="KW-1015">Disulfide bond</keyword>
<comment type="caution">
    <text evidence="10">The sequence shown here is derived from an EMBL/GenBank/DDBJ whole genome shotgun (WGS) entry which is preliminary data.</text>
</comment>
<feature type="disulfide bond" evidence="6">
    <location>
        <begin position="435"/>
        <end position="453"/>
    </location>
</feature>
<dbReference type="AlphaFoldDB" id="A0A8J5J9S0"/>
<dbReference type="InterPro" id="IPR036055">
    <property type="entry name" value="LDL_receptor-like_sf"/>
</dbReference>
<dbReference type="Gene3D" id="2.70.170.10">
    <property type="entry name" value="Neurotransmitter-gated ion-channel ligand-binding domain"/>
    <property type="match status" value="1"/>
</dbReference>
<keyword evidence="4 8" id="KW-0472">Membrane</keyword>
<evidence type="ECO:0000256" key="6">
    <source>
        <dbReference type="PROSITE-ProRule" id="PRU00124"/>
    </source>
</evidence>
<feature type="compositionally biased region" description="Acidic residues" evidence="7">
    <location>
        <begin position="87"/>
        <end position="113"/>
    </location>
</feature>
<feature type="transmembrane region" description="Helical" evidence="8">
    <location>
        <begin position="699"/>
        <end position="717"/>
    </location>
</feature>
<dbReference type="GO" id="GO:0004888">
    <property type="term" value="F:transmembrane signaling receptor activity"/>
    <property type="evidence" value="ECO:0007669"/>
    <property type="project" value="InterPro"/>
</dbReference>
<keyword evidence="10" id="KW-0675">Receptor</keyword>
<evidence type="ECO:0000259" key="9">
    <source>
        <dbReference type="Pfam" id="PF02931"/>
    </source>
</evidence>
<keyword evidence="11" id="KW-1185">Reference proteome</keyword>
<protein>
    <submittedName>
        <fullName evidence="10">Gamma-aminobutyric acid receptor subunit beta-3-like 2</fullName>
    </submittedName>
</protein>
<dbReference type="Proteomes" id="UP000747542">
    <property type="component" value="Unassembled WGS sequence"/>
</dbReference>
<dbReference type="GO" id="GO:0016020">
    <property type="term" value="C:membrane"/>
    <property type="evidence" value="ECO:0007669"/>
    <property type="project" value="UniProtKB-SubCell"/>
</dbReference>
<dbReference type="CDD" id="cd00112">
    <property type="entry name" value="LDLa"/>
    <property type="match status" value="1"/>
</dbReference>
<dbReference type="Gene3D" id="1.20.58.390">
    <property type="entry name" value="Neurotransmitter-gated ion-channel transmembrane domain"/>
    <property type="match status" value="1"/>
</dbReference>
<dbReference type="Pfam" id="PF02931">
    <property type="entry name" value="Neur_chan_LBD"/>
    <property type="match status" value="1"/>
</dbReference>
<evidence type="ECO:0000313" key="10">
    <source>
        <dbReference type="EMBL" id="KAG7154561.1"/>
    </source>
</evidence>
<organism evidence="10 11">
    <name type="scientific">Homarus americanus</name>
    <name type="common">American lobster</name>
    <dbReference type="NCBI Taxonomy" id="6706"/>
    <lineage>
        <taxon>Eukaryota</taxon>
        <taxon>Metazoa</taxon>
        <taxon>Ecdysozoa</taxon>
        <taxon>Arthropoda</taxon>
        <taxon>Crustacea</taxon>
        <taxon>Multicrustacea</taxon>
        <taxon>Malacostraca</taxon>
        <taxon>Eumalacostraca</taxon>
        <taxon>Eucarida</taxon>
        <taxon>Decapoda</taxon>
        <taxon>Pleocyemata</taxon>
        <taxon>Astacidea</taxon>
        <taxon>Nephropoidea</taxon>
        <taxon>Nephropidae</taxon>
        <taxon>Homarus</taxon>
    </lineage>
</organism>
<dbReference type="GO" id="GO:0005230">
    <property type="term" value="F:extracellular ligand-gated monoatomic ion channel activity"/>
    <property type="evidence" value="ECO:0007669"/>
    <property type="project" value="InterPro"/>
</dbReference>
<dbReference type="Gene3D" id="4.10.400.10">
    <property type="entry name" value="Low-density Lipoprotein Receptor"/>
    <property type="match status" value="1"/>
</dbReference>
<feature type="region of interest" description="Disordered" evidence="7">
    <location>
        <begin position="85"/>
        <end position="114"/>
    </location>
</feature>
<dbReference type="EMBL" id="JAHLQT010044137">
    <property type="protein sequence ID" value="KAG7154561.1"/>
    <property type="molecule type" value="Genomic_DNA"/>
</dbReference>
<evidence type="ECO:0000256" key="4">
    <source>
        <dbReference type="ARBA" id="ARBA00023136"/>
    </source>
</evidence>
<keyword evidence="3 8" id="KW-1133">Transmembrane helix</keyword>
<feature type="transmembrane region" description="Helical" evidence="8">
    <location>
        <begin position="814"/>
        <end position="835"/>
    </location>
</feature>
<reference evidence="10" key="1">
    <citation type="journal article" date="2021" name="Sci. Adv.">
        <title>The American lobster genome reveals insights on longevity, neural, and immune adaptations.</title>
        <authorList>
            <person name="Polinski J.M."/>
            <person name="Zimin A.V."/>
            <person name="Clark K.F."/>
            <person name="Kohn A.B."/>
            <person name="Sadowski N."/>
            <person name="Timp W."/>
            <person name="Ptitsyn A."/>
            <person name="Khanna P."/>
            <person name="Romanova D.Y."/>
            <person name="Williams P."/>
            <person name="Greenwood S.J."/>
            <person name="Moroz L.L."/>
            <person name="Walt D.R."/>
            <person name="Bodnar A.G."/>
        </authorList>
    </citation>
    <scope>NUCLEOTIDE SEQUENCE</scope>
    <source>
        <strain evidence="10">GMGI-L3</strain>
    </source>
</reference>
<feature type="disulfide bond" evidence="6">
    <location>
        <begin position="428"/>
        <end position="440"/>
    </location>
</feature>
<dbReference type="InterPro" id="IPR038050">
    <property type="entry name" value="Neuro_actylchol_rec"/>
</dbReference>
<sequence>LSYTYRSFTQPSDMGNSREGHAVGYVLLAFVVVCGAAEQGASIPGVELRARDSSLCLTKEKVPDLGTDFVICAFLQPLHQDQHQYDDEGADEGVDEGVDEEDEEEEEEDEEEGYQGISDPTIFTLNMDGVVMRASVSPSSQLQVQYGNTSYAFDETLVAGVFNNTSEEDFPAGVCLGASGEGQVSFTGSITAFSILVKEKGSGGVILPTDCTNLVPQDVLLALDPSSWASSGDVLILHYDAALLCAEIFTTLLLPFNVGQIGHLDLCKVLSGRFPSVQEVETTFVDVNQMLNSSCVTDGKVLAWVGHNTSNKGIRTVCPVLLTNGTVGSRPCVSSLKCFLCLVPAATRFLVFGALSGLDRAYTVTATQDWDLQLTGEDTSEIVREGDEWVIRSKFHNNEWRLKGSPLPVGRWMWETRGIKDQFTLTPCSKKQFSCDHGQCIPRDQLCDGIEHCSNDSDERNCEILELPKGYDNNTRPFAGDKELGEITYDVGIYYISDITTLNSQVTLDMYLQLQWYDKRLKYWNLKHNDQQVDCKNIWIPLVSALAGYKSGMTYDTDDYASSCAVLVAAGEDVKELQQQSFDDPMMGAYLTGPDVTISFFTETRLTVPCKFQLQRYPFGSQICNITFYLRMENGLITFKKKDETTVLEYTGSTDLLEYRLSNLTVETPHDYGDGYNYSYIVLSLHLESLSEYHILNSFAPSALVFLISLSTLFFPLKDFNERVMVSLTSLLVLSGFFANTGNSSVRTPYFKLLDVWYASLILLSFIVVIANAIVHSLVQRTNTVAVKSIQSMDGWCNEVQQHDDRKANICNNVIIIILVLIFLAVIVVFVLIALQVL</sequence>
<dbReference type="Pfam" id="PF00057">
    <property type="entry name" value="Ldl_recept_a"/>
    <property type="match status" value="1"/>
</dbReference>
<proteinExistence type="predicted"/>
<name>A0A8J5J9S0_HOMAM</name>
<feature type="transmembrane region" description="Helical" evidence="8">
    <location>
        <begin position="724"/>
        <end position="744"/>
    </location>
</feature>
<feature type="domain" description="Neurotransmitter-gated ion-channel ligand-binding" evidence="9">
    <location>
        <begin position="466"/>
        <end position="630"/>
    </location>
</feature>
<evidence type="ECO:0000256" key="1">
    <source>
        <dbReference type="ARBA" id="ARBA00004141"/>
    </source>
</evidence>
<dbReference type="PANTHER" id="PTHR18945">
    <property type="entry name" value="NEUROTRANSMITTER GATED ION CHANNEL"/>
    <property type="match status" value="1"/>
</dbReference>
<gene>
    <name evidence="10" type="primary">Gabrb3-L2</name>
    <name evidence="10" type="ORF">Hamer_G019979</name>
</gene>
<feature type="non-terminal residue" evidence="10">
    <location>
        <position position="1"/>
    </location>
</feature>
<dbReference type="PROSITE" id="PS50068">
    <property type="entry name" value="LDLRA_2"/>
    <property type="match status" value="1"/>
</dbReference>
<evidence type="ECO:0000256" key="7">
    <source>
        <dbReference type="SAM" id="MobiDB-lite"/>
    </source>
</evidence>
<dbReference type="SUPFAM" id="SSF90112">
    <property type="entry name" value="Neurotransmitter-gated ion-channel transmembrane pore"/>
    <property type="match status" value="1"/>
</dbReference>
<feature type="transmembrane region" description="Helical" evidence="8">
    <location>
        <begin position="756"/>
        <end position="779"/>
    </location>
</feature>
<evidence type="ECO:0000256" key="3">
    <source>
        <dbReference type="ARBA" id="ARBA00022989"/>
    </source>
</evidence>
<dbReference type="InterPro" id="IPR036734">
    <property type="entry name" value="Neur_chan_lig-bd_sf"/>
</dbReference>
<accession>A0A8J5J9S0</accession>
<dbReference type="InterPro" id="IPR006202">
    <property type="entry name" value="Neur_chan_lig-bd"/>
</dbReference>
<dbReference type="InterPro" id="IPR002172">
    <property type="entry name" value="LDrepeatLR_classA_rpt"/>
</dbReference>
<evidence type="ECO:0000256" key="2">
    <source>
        <dbReference type="ARBA" id="ARBA00022692"/>
    </source>
</evidence>
<evidence type="ECO:0000256" key="8">
    <source>
        <dbReference type="SAM" id="Phobius"/>
    </source>
</evidence>
<dbReference type="InterPro" id="IPR036719">
    <property type="entry name" value="Neuro-gated_channel_TM_sf"/>
</dbReference>
<evidence type="ECO:0000313" key="11">
    <source>
        <dbReference type="Proteomes" id="UP000747542"/>
    </source>
</evidence>
<feature type="disulfide bond" evidence="6">
    <location>
        <begin position="447"/>
        <end position="462"/>
    </location>
</feature>
<keyword evidence="2 8" id="KW-0812">Transmembrane</keyword>
<dbReference type="InterPro" id="IPR023415">
    <property type="entry name" value="LDLR_class-A_CS"/>
</dbReference>
<dbReference type="SMART" id="SM00192">
    <property type="entry name" value="LDLa"/>
    <property type="match status" value="1"/>
</dbReference>
<comment type="subcellular location">
    <subcellularLocation>
        <location evidence="1">Membrane</location>
        <topology evidence="1">Multi-pass membrane protein</topology>
    </subcellularLocation>
</comment>
<dbReference type="SUPFAM" id="SSF63712">
    <property type="entry name" value="Nicotinic receptor ligand binding domain-like"/>
    <property type="match status" value="2"/>
</dbReference>
<evidence type="ECO:0000256" key="5">
    <source>
        <dbReference type="ARBA" id="ARBA00023157"/>
    </source>
</evidence>